<dbReference type="Proteomes" id="UP000323506">
    <property type="component" value="Chromosome A10"/>
</dbReference>
<reference evidence="1 2" key="1">
    <citation type="submission" date="2019-06" db="EMBL/GenBank/DDBJ databases">
        <title>WGS assembly of Gossypium darwinii.</title>
        <authorList>
            <person name="Chen Z.J."/>
            <person name="Sreedasyam A."/>
            <person name="Ando A."/>
            <person name="Song Q."/>
            <person name="De L."/>
            <person name="Hulse-Kemp A."/>
            <person name="Ding M."/>
            <person name="Ye W."/>
            <person name="Kirkbride R."/>
            <person name="Jenkins J."/>
            <person name="Plott C."/>
            <person name="Lovell J."/>
            <person name="Lin Y.-M."/>
            <person name="Vaughn R."/>
            <person name="Liu B."/>
            <person name="Li W."/>
            <person name="Simpson S."/>
            <person name="Scheffler B."/>
            <person name="Saski C."/>
            <person name="Grover C."/>
            <person name="Hu G."/>
            <person name="Conover J."/>
            <person name="Carlson J."/>
            <person name="Shu S."/>
            <person name="Boston L."/>
            <person name="Williams M."/>
            <person name="Peterson D."/>
            <person name="Mcgee K."/>
            <person name="Jones D."/>
            <person name="Wendel J."/>
            <person name="Stelly D."/>
            <person name="Grimwood J."/>
            <person name="Schmutz J."/>
        </authorList>
    </citation>
    <scope>NUCLEOTIDE SEQUENCE [LARGE SCALE GENOMIC DNA]</scope>
    <source>
        <strain evidence="1">1808015.09</strain>
    </source>
</reference>
<evidence type="ECO:0000313" key="1">
    <source>
        <dbReference type="EMBL" id="TYG98510.1"/>
    </source>
</evidence>
<protein>
    <submittedName>
        <fullName evidence="1">Uncharacterized protein</fullName>
    </submittedName>
</protein>
<name>A0A5D2EYB8_GOSDA</name>
<sequence length="164" mass="18665">MPNRFMAFKRNFGLGLPNQPIKRNPSLNALIPPSLLLQQKRFLSLDSYGSASYLSLNYLPKLQPLNRLGIGTEIPMIFPQIQTFLFCCLPERRVWSSSPPTSWGQSLHFRSPCSSVISPPMNPLPSPNQRRGEHADKPQYYGHNAHMRDTPLAGSRIQLFAYFH</sequence>
<organism evidence="1 2">
    <name type="scientific">Gossypium darwinii</name>
    <name type="common">Darwin's cotton</name>
    <name type="synonym">Gossypium barbadense var. darwinii</name>
    <dbReference type="NCBI Taxonomy" id="34276"/>
    <lineage>
        <taxon>Eukaryota</taxon>
        <taxon>Viridiplantae</taxon>
        <taxon>Streptophyta</taxon>
        <taxon>Embryophyta</taxon>
        <taxon>Tracheophyta</taxon>
        <taxon>Spermatophyta</taxon>
        <taxon>Magnoliopsida</taxon>
        <taxon>eudicotyledons</taxon>
        <taxon>Gunneridae</taxon>
        <taxon>Pentapetalae</taxon>
        <taxon>rosids</taxon>
        <taxon>malvids</taxon>
        <taxon>Malvales</taxon>
        <taxon>Malvaceae</taxon>
        <taxon>Malvoideae</taxon>
        <taxon>Gossypium</taxon>
    </lineage>
</organism>
<proteinExistence type="predicted"/>
<dbReference type="AlphaFoldDB" id="A0A5D2EYB8"/>
<gene>
    <name evidence="1" type="ORF">ES288_A10G122600v1</name>
</gene>
<evidence type="ECO:0000313" key="2">
    <source>
        <dbReference type="Proteomes" id="UP000323506"/>
    </source>
</evidence>
<accession>A0A5D2EYB8</accession>
<dbReference type="EMBL" id="CM017697">
    <property type="protein sequence ID" value="TYG98510.1"/>
    <property type="molecule type" value="Genomic_DNA"/>
</dbReference>
<keyword evidence="2" id="KW-1185">Reference proteome</keyword>